<comment type="caution">
    <text evidence="4">The sequence shown here is derived from an EMBL/GenBank/DDBJ whole genome shotgun (WGS) entry which is preliminary data.</text>
</comment>
<dbReference type="PANTHER" id="PTHR23074:SF17">
    <property type="entry name" value="FIDGETIN-LIKE PROTEIN 1"/>
    <property type="match status" value="1"/>
</dbReference>
<dbReference type="InterPro" id="IPR003960">
    <property type="entry name" value="ATPase_AAA_CS"/>
</dbReference>
<dbReference type="InterPro" id="IPR003959">
    <property type="entry name" value="ATPase_AAA_core"/>
</dbReference>
<evidence type="ECO:0000256" key="1">
    <source>
        <dbReference type="ARBA" id="ARBA00006914"/>
    </source>
</evidence>
<name>A0ABT5LAH8_9MOLU</name>
<keyword evidence="5" id="KW-1185">Reference proteome</keyword>
<dbReference type="PROSITE" id="PS00674">
    <property type="entry name" value="AAA"/>
    <property type="match status" value="1"/>
</dbReference>
<dbReference type="InterPro" id="IPR027417">
    <property type="entry name" value="P-loop_NTPase"/>
</dbReference>
<dbReference type="Proteomes" id="UP001221763">
    <property type="component" value="Unassembled WGS sequence"/>
</dbReference>
<keyword evidence="2" id="KW-0067">ATP-binding</keyword>
<proteinExistence type="inferred from homology"/>
<comment type="similarity">
    <text evidence="1 2">Belongs to the AAA ATPase family.</text>
</comment>
<dbReference type="PANTHER" id="PTHR23074">
    <property type="entry name" value="AAA DOMAIN-CONTAINING"/>
    <property type="match status" value="1"/>
</dbReference>
<feature type="non-terminal residue" evidence="4">
    <location>
        <position position="256"/>
    </location>
</feature>
<organism evidence="4 5">
    <name type="scientific">Columbia Basin potato purple top phytoplasma</name>
    <dbReference type="NCBI Taxonomy" id="307134"/>
    <lineage>
        <taxon>Bacteria</taxon>
        <taxon>Bacillati</taxon>
        <taxon>Mycoplasmatota</taxon>
        <taxon>Mollicutes</taxon>
        <taxon>Acholeplasmatales</taxon>
        <taxon>Acholeplasmataceae</taxon>
        <taxon>Candidatus Phytoplasma</taxon>
        <taxon>16SrVI (Clover proliferation group)</taxon>
    </lineage>
</organism>
<dbReference type="SUPFAM" id="SSF52540">
    <property type="entry name" value="P-loop containing nucleoside triphosphate hydrolases"/>
    <property type="match status" value="1"/>
</dbReference>
<evidence type="ECO:0000313" key="4">
    <source>
        <dbReference type="EMBL" id="MDC9032196.1"/>
    </source>
</evidence>
<keyword evidence="2" id="KW-0547">Nucleotide-binding</keyword>
<protein>
    <submittedName>
        <fullName evidence="4">AAA family ATPase</fullName>
    </submittedName>
</protein>
<dbReference type="SMART" id="SM00382">
    <property type="entry name" value="AAA"/>
    <property type="match status" value="1"/>
</dbReference>
<reference evidence="4 5" key="1">
    <citation type="journal article" date="2023" name="Plant">
        <title>Draft Genome Sequence Resource of CBPPT1, a 'Candidatus Phytoplasma trifolii'-Related Strain Associated with Potato Purple Top Disease in the Columbia Basin, U.S.A.</title>
        <authorList>
            <person name="Wei W."/>
            <person name="Shao J."/>
            <person name="Bottner-Parker K.D."/>
            <person name="Zhao Y."/>
        </authorList>
    </citation>
    <scope>NUCLEOTIDE SEQUENCE [LARGE SCALE GENOMIC DNA]</scope>
    <source>
        <strain evidence="4 5">CBPPT1</strain>
    </source>
</reference>
<sequence length="256" mass="29607">MNAPKHIIGYRNLRPMGILLYGPPGTGKSHLMEALSGEVNAYYIELDPSRFDKTYVGEGNEELEKIWQEAEAHEKTIIFIDEISGLANREDKNANQTAQNIVNNLLLKLDGFKTSDKKIILMGGTNHLEKIDSALRSRFQKEIQIDSFKKEEIPGFLKWFMLKNNYRLSYHAVSHLETLVTRAFNQKTLSNRDWVKLVTEAATNYDRFAFENENHEVMLPSDLDEALDSLLGIKKTKRDILTHRQECEDQYAEWKQ</sequence>
<dbReference type="InterPro" id="IPR050304">
    <property type="entry name" value="MT-severing_AAA_ATPase"/>
</dbReference>
<feature type="domain" description="AAA+ ATPase" evidence="3">
    <location>
        <begin position="14"/>
        <end position="149"/>
    </location>
</feature>
<accession>A0ABT5LAH8</accession>
<gene>
    <name evidence="4" type="ORF">M8044_000418</name>
</gene>
<evidence type="ECO:0000256" key="2">
    <source>
        <dbReference type="RuleBase" id="RU003651"/>
    </source>
</evidence>
<dbReference type="Pfam" id="PF00004">
    <property type="entry name" value="AAA"/>
    <property type="match status" value="1"/>
</dbReference>
<dbReference type="InterPro" id="IPR003593">
    <property type="entry name" value="AAA+_ATPase"/>
</dbReference>
<evidence type="ECO:0000313" key="5">
    <source>
        <dbReference type="Proteomes" id="UP001221763"/>
    </source>
</evidence>
<dbReference type="EMBL" id="JANHJP010000008">
    <property type="protein sequence ID" value="MDC9032196.1"/>
    <property type="molecule type" value="Genomic_DNA"/>
</dbReference>
<evidence type="ECO:0000259" key="3">
    <source>
        <dbReference type="SMART" id="SM00382"/>
    </source>
</evidence>
<dbReference type="Gene3D" id="3.40.50.300">
    <property type="entry name" value="P-loop containing nucleotide triphosphate hydrolases"/>
    <property type="match status" value="1"/>
</dbReference>